<evidence type="ECO:0000259" key="6">
    <source>
        <dbReference type="PROSITE" id="PS51007"/>
    </source>
</evidence>
<dbReference type="Pfam" id="PF00034">
    <property type="entry name" value="Cytochrom_C"/>
    <property type="match status" value="1"/>
</dbReference>
<sequence length="219" mass="23429">MLRILCAATAASLLLSAPLGATEPKTSEPKTDARAEVAPGISRERLEQAVAAAWKNLPPDMQARVVQDETMQLCSQYRNSPPPAVADAILAREKKNVAFPADGKLMGDWKAGEKLALSGFGGRMGDNPKLPNGGNCYACHQLAPAEISYGTLGPSLTGYGKIKGNTPEAQKEVYERVYNAQAVFACSNMPRFGHNKFLTVEQIKDAVAFLLDPASPVNK</sequence>
<dbReference type="AlphaFoldDB" id="A0A3S4F903"/>
<keyword evidence="8" id="KW-1185">Reference proteome</keyword>
<dbReference type="Proteomes" id="UP000289200">
    <property type="component" value="Unassembled WGS sequence"/>
</dbReference>
<evidence type="ECO:0000256" key="5">
    <source>
        <dbReference type="SAM" id="SignalP"/>
    </source>
</evidence>
<name>A0A3S4F903_9BRAD</name>
<dbReference type="RefSeq" id="WP_129608647.1">
    <property type="nucleotide sequence ID" value="NZ_UWOC01000131.1"/>
</dbReference>
<evidence type="ECO:0000256" key="1">
    <source>
        <dbReference type="ARBA" id="ARBA00022617"/>
    </source>
</evidence>
<proteinExistence type="predicted"/>
<organism evidence="7 8">
    <name type="scientific">Rhodoplanes serenus</name>
    <dbReference type="NCBI Taxonomy" id="200615"/>
    <lineage>
        <taxon>Bacteria</taxon>
        <taxon>Pseudomonadati</taxon>
        <taxon>Pseudomonadota</taxon>
        <taxon>Alphaproteobacteria</taxon>
        <taxon>Hyphomicrobiales</taxon>
        <taxon>Nitrobacteraceae</taxon>
        <taxon>Rhodoplanes</taxon>
    </lineage>
</organism>
<protein>
    <recommendedName>
        <fullName evidence="6">Cytochrome c domain-containing protein</fullName>
    </recommendedName>
</protein>
<evidence type="ECO:0000256" key="4">
    <source>
        <dbReference type="PROSITE-ProRule" id="PRU00433"/>
    </source>
</evidence>
<evidence type="ECO:0000313" key="8">
    <source>
        <dbReference type="Proteomes" id="UP000289200"/>
    </source>
</evidence>
<reference evidence="8" key="1">
    <citation type="submission" date="2018-10" db="EMBL/GenBank/DDBJ databases">
        <authorList>
            <person name="Peiro R."/>
            <person name="Begona"/>
            <person name="Cbmso G."/>
            <person name="Lopez M."/>
            <person name="Gonzalez S."/>
            <person name="Sacristan E."/>
            <person name="Castillo E."/>
        </authorList>
    </citation>
    <scope>NUCLEOTIDE SEQUENCE [LARGE SCALE GENOMIC DNA]</scope>
</reference>
<feature type="domain" description="Cytochrome c" evidence="6">
    <location>
        <begin position="107"/>
        <end position="214"/>
    </location>
</feature>
<dbReference type="EMBL" id="UWOC01000131">
    <property type="protein sequence ID" value="VCU08574.1"/>
    <property type="molecule type" value="Genomic_DNA"/>
</dbReference>
<dbReference type="InterPro" id="IPR009056">
    <property type="entry name" value="Cyt_c-like_dom"/>
</dbReference>
<keyword evidence="2 4" id="KW-0479">Metal-binding</keyword>
<dbReference type="GO" id="GO:0009055">
    <property type="term" value="F:electron transfer activity"/>
    <property type="evidence" value="ECO:0007669"/>
    <property type="project" value="InterPro"/>
</dbReference>
<feature type="chain" id="PRO_5018684482" description="Cytochrome c domain-containing protein" evidence="5">
    <location>
        <begin position="22"/>
        <end position="219"/>
    </location>
</feature>
<evidence type="ECO:0000256" key="3">
    <source>
        <dbReference type="ARBA" id="ARBA00023004"/>
    </source>
</evidence>
<dbReference type="GO" id="GO:0020037">
    <property type="term" value="F:heme binding"/>
    <property type="evidence" value="ECO:0007669"/>
    <property type="project" value="InterPro"/>
</dbReference>
<evidence type="ECO:0000256" key="2">
    <source>
        <dbReference type="ARBA" id="ARBA00022723"/>
    </source>
</evidence>
<feature type="signal peptide" evidence="5">
    <location>
        <begin position="1"/>
        <end position="21"/>
    </location>
</feature>
<dbReference type="OrthoDB" id="9808312at2"/>
<dbReference type="InterPro" id="IPR030999">
    <property type="entry name" value="Thiosulf_SoxX"/>
</dbReference>
<dbReference type="Gene3D" id="1.10.760.10">
    <property type="entry name" value="Cytochrome c-like domain"/>
    <property type="match status" value="1"/>
</dbReference>
<keyword evidence="5" id="KW-0732">Signal</keyword>
<accession>A0A3S4F903</accession>
<comment type="caution">
    <text evidence="7">The sequence shown here is derived from an EMBL/GenBank/DDBJ whole genome shotgun (WGS) entry which is preliminary data.</text>
</comment>
<keyword evidence="3 4" id="KW-0408">Iron</keyword>
<keyword evidence="1 4" id="KW-0349">Heme</keyword>
<dbReference type="PROSITE" id="PS51007">
    <property type="entry name" value="CYTC"/>
    <property type="match status" value="1"/>
</dbReference>
<dbReference type="InterPro" id="IPR036909">
    <property type="entry name" value="Cyt_c-like_dom_sf"/>
</dbReference>
<evidence type="ECO:0000313" key="7">
    <source>
        <dbReference type="EMBL" id="VCU08574.1"/>
    </source>
</evidence>
<dbReference type="NCBIfam" id="TIGR04485">
    <property type="entry name" value="thiosulf_SoxX"/>
    <property type="match status" value="1"/>
</dbReference>
<gene>
    <name evidence="7" type="ORF">RHODGE_RHODGE_01740</name>
</gene>
<dbReference type="SUPFAM" id="SSF46626">
    <property type="entry name" value="Cytochrome c"/>
    <property type="match status" value="1"/>
</dbReference>
<dbReference type="GO" id="GO:0046872">
    <property type="term" value="F:metal ion binding"/>
    <property type="evidence" value="ECO:0007669"/>
    <property type="project" value="UniProtKB-KW"/>
</dbReference>